<name>A0A445LRA4_GLYSO</name>
<dbReference type="InterPro" id="IPR039844">
    <property type="entry name" value="URB1"/>
</dbReference>
<protein>
    <submittedName>
        <fullName evidence="3">Nucleolar pre-ribosomal-associated protein 1</fullName>
    </submittedName>
</protein>
<dbReference type="PANTHER" id="PTHR13500:SF0">
    <property type="entry name" value="NUCLEOLAR PRE-RIBOSOMAL-ASSOCIATED PROTEIN 1"/>
    <property type="match status" value="1"/>
</dbReference>
<dbReference type="Pfam" id="PF16201">
    <property type="entry name" value="NopRA1"/>
    <property type="match status" value="1"/>
</dbReference>
<dbReference type="PANTHER" id="PTHR13500">
    <property type="entry name" value="NUCLEOLAR PRERIBOSOMAL-ASSOCIATED PROTEIN 1"/>
    <property type="match status" value="1"/>
</dbReference>
<sequence>LSKAYVAPVEFAGSGLLAIAFVSLSSPDQGIRRLAYGTLDKFKNAVEKCQKRKDVMGLRLLLNSVQNSIEEPWQRIPSVIALFAAEASCVLLDPAHDHYAAISTFFIHSSKLNMRVMFDNFFWSTSVNFKAERSWMLCLVYAGMNSDDDVAIYIRNSILEKLMSFYVSPLSD</sequence>
<evidence type="ECO:0000313" key="3">
    <source>
        <dbReference type="EMBL" id="RZC25417.1"/>
    </source>
</evidence>
<evidence type="ECO:0000256" key="1">
    <source>
        <dbReference type="SAM" id="Phobius"/>
    </source>
</evidence>
<evidence type="ECO:0000313" key="4">
    <source>
        <dbReference type="Proteomes" id="UP000289340"/>
    </source>
</evidence>
<keyword evidence="1" id="KW-1133">Transmembrane helix</keyword>
<proteinExistence type="predicted"/>
<comment type="caution">
    <text evidence="3">The sequence shown here is derived from an EMBL/GenBank/DDBJ whole genome shotgun (WGS) entry which is preliminary data.</text>
</comment>
<dbReference type="GO" id="GO:0000466">
    <property type="term" value="P:maturation of 5.8S rRNA from tricistronic rRNA transcript (SSU-rRNA, 5.8S rRNA, LSU-rRNA)"/>
    <property type="evidence" value="ECO:0007669"/>
    <property type="project" value="TreeGrafter"/>
</dbReference>
<dbReference type="Proteomes" id="UP000289340">
    <property type="component" value="Chromosome 2"/>
</dbReference>
<keyword evidence="4" id="KW-1185">Reference proteome</keyword>
<dbReference type="AlphaFoldDB" id="A0A445LRA4"/>
<gene>
    <name evidence="3" type="ORF">D0Y65_004212</name>
</gene>
<reference evidence="3 4" key="1">
    <citation type="submission" date="2018-09" db="EMBL/GenBank/DDBJ databases">
        <title>A high-quality reference genome of wild soybean provides a powerful tool to mine soybean genomes.</title>
        <authorList>
            <person name="Xie M."/>
            <person name="Chung C.Y.L."/>
            <person name="Li M.-W."/>
            <person name="Wong F.-L."/>
            <person name="Chan T.-F."/>
            <person name="Lam H.-M."/>
        </authorList>
    </citation>
    <scope>NUCLEOTIDE SEQUENCE [LARGE SCALE GENOMIC DNA]</scope>
    <source>
        <strain evidence="4">cv. W05</strain>
        <tissue evidence="3">Hypocotyl of etiolated seedlings</tissue>
    </source>
</reference>
<dbReference type="InterPro" id="IPR032436">
    <property type="entry name" value="URB1_C"/>
</dbReference>
<dbReference type="GO" id="GO:0000463">
    <property type="term" value="P:maturation of LSU-rRNA from tricistronic rRNA transcript (SSU-rRNA, 5.8S rRNA, LSU-rRNA)"/>
    <property type="evidence" value="ECO:0007669"/>
    <property type="project" value="TreeGrafter"/>
</dbReference>
<evidence type="ECO:0000259" key="2">
    <source>
        <dbReference type="Pfam" id="PF16201"/>
    </source>
</evidence>
<feature type="domain" description="URB1 C-terminal" evidence="2">
    <location>
        <begin position="17"/>
        <end position="172"/>
    </location>
</feature>
<organism evidence="3 4">
    <name type="scientific">Glycine soja</name>
    <name type="common">Wild soybean</name>
    <dbReference type="NCBI Taxonomy" id="3848"/>
    <lineage>
        <taxon>Eukaryota</taxon>
        <taxon>Viridiplantae</taxon>
        <taxon>Streptophyta</taxon>
        <taxon>Embryophyta</taxon>
        <taxon>Tracheophyta</taxon>
        <taxon>Spermatophyta</taxon>
        <taxon>Magnoliopsida</taxon>
        <taxon>eudicotyledons</taxon>
        <taxon>Gunneridae</taxon>
        <taxon>Pentapetalae</taxon>
        <taxon>rosids</taxon>
        <taxon>fabids</taxon>
        <taxon>Fabales</taxon>
        <taxon>Fabaceae</taxon>
        <taxon>Papilionoideae</taxon>
        <taxon>50 kb inversion clade</taxon>
        <taxon>NPAAA clade</taxon>
        <taxon>indigoferoid/millettioid clade</taxon>
        <taxon>Phaseoleae</taxon>
        <taxon>Glycine</taxon>
        <taxon>Glycine subgen. Soja</taxon>
    </lineage>
</organism>
<feature type="non-terminal residue" evidence="3">
    <location>
        <position position="1"/>
    </location>
</feature>
<keyword evidence="1" id="KW-0472">Membrane</keyword>
<dbReference type="GO" id="GO:0005730">
    <property type="term" value="C:nucleolus"/>
    <property type="evidence" value="ECO:0007669"/>
    <property type="project" value="TreeGrafter"/>
</dbReference>
<accession>A0A445LRA4</accession>
<dbReference type="EMBL" id="QZWG01000002">
    <property type="protein sequence ID" value="RZC25417.1"/>
    <property type="molecule type" value="Genomic_DNA"/>
</dbReference>
<keyword evidence="1" id="KW-0812">Transmembrane</keyword>
<feature type="transmembrane region" description="Helical" evidence="1">
    <location>
        <begin position="6"/>
        <end position="24"/>
    </location>
</feature>